<dbReference type="SUPFAM" id="SSF53300">
    <property type="entry name" value="vWA-like"/>
    <property type="match status" value="1"/>
</dbReference>
<evidence type="ECO:0000256" key="1">
    <source>
        <dbReference type="SAM" id="Coils"/>
    </source>
</evidence>
<organism evidence="3 4">
    <name type="scientific">Funneliformis caledonium</name>
    <dbReference type="NCBI Taxonomy" id="1117310"/>
    <lineage>
        <taxon>Eukaryota</taxon>
        <taxon>Fungi</taxon>
        <taxon>Fungi incertae sedis</taxon>
        <taxon>Mucoromycota</taxon>
        <taxon>Glomeromycotina</taxon>
        <taxon>Glomeromycetes</taxon>
        <taxon>Glomerales</taxon>
        <taxon>Glomeraceae</taxon>
        <taxon>Funneliformis</taxon>
    </lineage>
</organism>
<keyword evidence="4" id="KW-1185">Reference proteome</keyword>
<evidence type="ECO:0000313" key="3">
    <source>
        <dbReference type="EMBL" id="CAG8491773.1"/>
    </source>
</evidence>
<sequence>MLPSENPLVHLNTGRSVIAEESLSSQDIEDTNSPGSPTTCTDQQNQDLKTNSFIYDNVSDGQPINNNSLISGFNISSQSGFAFKQILNWNLSANSNQVVNEAGSENNKNIVSVNDDDVENLNDLAEFIPGLYRLLDLCKDDGSNGLVDKIIISKEGLKNLCNDYVKNSFKSISDIDYNQLNSCTMRLIGFYGNHVLIAKLLLNKDIIDQKLYEMLIHSSQQASNIQESDNKLSLRPGIYFLKMNLDLGLVIHWSEYGCYDDNASSQRKKNMINLHRYVTKLTDYQICLMSDQDLNSFDWEKDNDDEVLNYDNKMCVEFEVKKSQEEQEDFKVFNGFNISLPKIIKSEIEKSYNDELYPKGTAIINFNKEFMNRWGKCSVRIDRSTMNMKMLEILINYGLNMDDLKEQLNQYQDALKEAKKELESKKENERLTIQEDAKTLKKLAYNKLEELYGRLEDDIHLNIEIEKFFSKYSDLKVKFDAALIIEWQQLKRRFIYGSLLIREVQTQASNNDKLDINEVNEAIWQTMYNMLTYPKVLSCSQIYKDYFKHLGQKSIMTHKFTFEIPDNQINEYDKQASSSFNSSDSEIIEKLFSQELCPNNSELRKKIIDLFRNRYNQWKNNIFSKDIDKIEPKWTDHKKKITENLGVEHETLKRNIERNAYEILCSLIEARFPDGPLFKIKNISSNSYILFRNFTNYTINYELDTVQPERLQITIYETVLEQEDCLKIQEDEFHIPNPKLSTRANGKYDLTTSIRIDNPKMFRNLQTGKDCLIAVNESKGLIAIYDFSHGKLNVYTFDEDQVHLYPRNSNIQILGWYNNSVPDIRHFLFIKDTEELCFVEKSGRARIYNLVNGQFRAGVSQFPSESTAILSTPDGACIVAFVKEPQKSIELLDDESAHRQIHLTTFDINNSVFHSVIVKITLEKTQYRFQQLSRKKSLGQVKFESITSDNDSDESIIIGSNTNFTRDIKEGENIVIMGERHRITEVISDERLKLAGNISSILGIKSWQDFRIEPKAKLNGFIDSYKLMFEKYPIDSCIDIEQNRPLSLHIVLDVLHDKDVDEYSTKFEDYILDMFKDLKRETNKPQTILKKFSIFVTSFQEFDIEDLINAKRKKIANVQLGEWIIQLSCLIPIQIAVAKNNQFQPLRDGLSENGRFGLDDGYRPVDSIARNISFGWYEGILNYFGDRQVKVVSSMGEQSCGKSYLLNHLVGSTFDGSAMRCTEGVWMSLVITKKFIYVALDFEGLKSLERTPQEESICYQSRFVVDVPKISRWCNVAKLCVIIKDVPKNDRSDVVREFYSRFEQLVTEEGEDNFITKMYKGGLNIMPWPIFNDAAWFKALTEVKSILDEQESKYENARIFLQNIKVIMAKLKVCDWGSLDENLVQNRVSTLKRLLYNAVFLGIEQKDLTVVNLTNRDTGKEIDDPIIFISEIFDDLREKEAELTLDSELILFEENTNFIHLSTDLRTYFEDKIQLRKQSSNDTEWFNSLEKFFKYIIDRRIVRVQEWFNQNTIRFPQDNSDIVIANYTLEQEISKLTIFWTLCGLTCQSCGHKAGHEGKHACNKANHLCGKRCHLSEKRNCQKICAKKIGHEDDNHLCQSSRHNCGEPCSLNTHTIKGSYQCSNKCIIPHEVEHNIHKCENETCPIQCPIKDCQRRCQSNDHFHALSGVNHFCGNEHKCLEDCEQPGICKVHIEPQKQEEIYQGLVQDTSIAFTKCSKKIPPNEFKHDGPHIHDNFHFCDVKCPFCEYYCTLPYGHTQKHETKHGNMIQTEFTSERDEFEYGGHKLRIGDKGTFLLCNLVCKELGRHRHIDYCQKTCRFGNLGQDIKHIYGEISPNPEMEKDYVSHRLFWEHPYSSQELQEFVKCDHECRDEIHNRPQDTSNTTLFAKSYCELPLFHLPLKENSPLPNGMGYISLDGHHFTCENPSTREAAFHIIFALDRSSSMNTVSIILFDEQAVVPYVNQSLTDANIIMKNLVQYFPSVGTNFDAAIEKAGNIIDTNFDPTKANIIIFLSDGGCAIPESRLKSICKHNQSKKSPLYLYTVLFSSRTYSSSLERMAKVAQSYHPPNPSSVALRCQFTRAIDEVKLVDHFTSVAASLRKHKPALLKRSVL</sequence>
<dbReference type="InterPro" id="IPR036465">
    <property type="entry name" value="vWFA_dom_sf"/>
</dbReference>
<feature type="region of interest" description="Disordered" evidence="2">
    <location>
        <begin position="23"/>
        <end position="45"/>
    </location>
</feature>
<gene>
    <name evidence="3" type="ORF">FCALED_LOCUS3251</name>
</gene>
<dbReference type="PANTHER" id="PTHR22796:SF1">
    <property type="entry name" value="VWFA DOMAIN-CONTAINING PROTEIN"/>
    <property type="match status" value="1"/>
</dbReference>
<accession>A0A9N8ZGR6</accession>
<comment type="caution">
    <text evidence="3">The sequence shown here is derived from an EMBL/GenBank/DDBJ whole genome shotgun (WGS) entry which is preliminary data.</text>
</comment>
<protein>
    <submittedName>
        <fullName evidence="3">7035_t:CDS:1</fullName>
    </submittedName>
</protein>
<feature type="coiled-coil region" evidence="1">
    <location>
        <begin position="394"/>
        <end position="435"/>
    </location>
</feature>
<dbReference type="OrthoDB" id="2343366at2759"/>
<dbReference type="InterPro" id="IPR027417">
    <property type="entry name" value="P-loop_NTPase"/>
</dbReference>
<evidence type="ECO:0000313" key="4">
    <source>
        <dbReference type="Proteomes" id="UP000789570"/>
    </source>
</evidence>
<keyword evidence="1" id="KW-0175">Coiled coil</keyword>
<proteinExistence type="predicted"/>
<dbReference type="Gene3D" id="3.40.50.300">
    <property type="entry name" value="P-loop containing nucleotide triphosphate hydrolases"/>
    <property type="match status" value="1"/>
</dbReference>
<dbReference type="Gene3D" id="3.40.50.410">
    <property type="entry name" value="von Willebrand factor, type A domain"/>
    <property type="match status" value="1"/>
</dbReference>
<dbReference type="SUPFAM" id="SSF52540">
    <property type="entry name" value="P-loop containing nucleoside triphosphate hydrolases"/>
    <property type="match status" value="1"/>
</dbReference>
<dbReference type="EMBL" id="CAJVPQ010000554">
    <property type="protein sequence ID" value="CAG8491773.1"/>
    <property type="molecule type" value="Genomic_DNA"/>
</dbReference>
<reference evidence="3" key="1">
    <citation type="submission" date="2021-06" db="EMBL/GenBank/DDBJ databases">
        <authorList>
            <person name="Kallberg Y."/>
            <person name="Tangrot J."/>
            <person name="Rosling A."/>
        </authorList>
    </citation>
    <scope>NUCLEOTIDE SEQUENCE</scope>
    <source>
        <strain evidence="3">UK204</strain>
    </source>
</reference>
<evidence type="ECO:0000256" key="2">
    <source>
        <dbReference type="SAM" id="MobiDB-lite"/>
    </source>
</evidence>
<dbReference type="CDD" id="cd00198">
    <property type="entry name" value="vWFA"/>
    <property type="match status" value="1"/>
</dbReference>
<dbReference type="Proteomes" id="UP000789570">
    <property type="component" value="Unassembled WGS sequence"/>
</dbReference>
<name>A0A9N8ZGR6_9GLOM</name>
<dbReference type="PANTHER" id="PTHR22796">
    <property type="entry name" value="URG4-RELATED"/>
    <property type="match status" value="1"/>
</dbReference>